<dbReference type="Pfam" id="PF07645">
    <property type="entry name" value="EGF_CA"/>
    <property type="match status" value="1"/>
</dbReference>
<dbReference type="SMART" id="SM00200">
    <property type="entry name" value="SEA"/>
    <property type="match status" value="2"/>
</dbReference>
<reference evidence="9" key="1">
    <citation type="submission" date="2020-04" db="EMBL/GenBank/DDBJ databases">
        <authorList>
            <person name="Alioto T."/>
            <person name="Alioto T."/>
            <person name="Gomez Garrido J."/>
        </authorList>
    </citation>
    <scope>NUCLEOTIDE SEQUENCE</scope>
    <source>
        <strain evidence="9">A484AB</strain>
    </source>
</reference>
<keyword evidence="3" id="KW-0245">EGF-like domain</keyword>
<keyword evidence="5" id="KW-0677">Repeat</keyword>
<evidence type="ECO:0000313" key="10">
    <source>
        <dbReference type="Proteomes" id="UP001152795"/>
    </source>
</evidence>
<keyword evidence="2" id="KW-1003">Cell membrane</keyword>
<dbReference type="InterPro" id="IPR001881">
    <property type="entry name" value="EGF-like_Ca-bd_dom"/>
</dbReference>
<comment type="caution">
    <text evidence="9">The sequence shown here is derived from an EMBL/GenBank/DDBJ whole genome shotgun (WGS) entry which is preliminary data.</text>
</comment>
<dbReference type="CDD" id="cd00063">
    <property type="entry name" value="FN3"/>
    <property type="match status" value="1"/>
</dbReference>
<keyword evidence="10" id="KW-1185">Reference proteome</keyword>
<dbReference type="SUPFAM" id="SSF82671">
    <property type="entry name" value="SEA domain"/>
    <property type="match status" value="2"/>
</dbReference>
<dbReference type="OrthoDB" id="7493297at2759"/>
<evidence type="ECO:0000256" key="5">
    <source>
        <dbReference type="ARBA" id="ARBA00022737"/>
    </source>
</evidence>
<evidence type="ECO:0000256" key="1">
    <source>
        <dbReference type="ARBA" id="ARBA00004236"/>
    </source>
</evidence>
<comment type="subcellular location">
    <subcellularLocation>
        <location evidence="1">Cell membrane</location>
    </subcellularLocation>
</comment>
<evidence type="ECO:0000256" key="2">
    <source>
        <dbReference type="ARBA" id="ARBA00022475"/>
    </source>
</evidence>
<dbReference type="Proteomes" id="UP001152795">
    <property type="component" value="Unassembled WGS sequence"/>
</dbReference>
<dbReference type="AlphaFoldDB" id="A0A7D9DRY2"/>
<dbReference type="InterPro" id="IPR013783">
    <property type="entry name" value="Ig-like_fold"/>
</dbReference>
<dbReference type="PROSITE" id="PS01187">
    <property type="entry name" value="EGF_CA"/>
    <property type="match status" value="1"/>
</dbReference>
<dbReference type="PROSITE" id="PS50853">
    <property type="entry name" value="FN3"/>
    <property type="match status" value="1"/>
</dbReference>
<protein>
    <submittedName>
        <fullName evidence="9">Angiopoietin-1 receptor-like isoform X3</fullName>
    </submittedName>
</protein>
<sequence>MGSSRSLCGLLVPLFQKVLDAPILVQEHRYTNSCFIHGHGYCYIRYLIYAMVFMKTEYFHEMPDTFYHDVTNLHPASKHESISLTIHVCNSDINECESPSLYSCSTGFDCANTIGSYTCVCEGRIRNSDGACIKGFKRHRVNMRLNEVYTSALGNKNSQEFIDFEKKITAAMVKIYANNDNYFGVEVERLTNGSVIADLGITFTDTDTTGISDLLVAVRNNSFGDFKVDPDAVTVVITGACPSDECPGNSTCKQLTSDTISCPCNKRYYYDGVTCIEFIVIVVELSLENTFTEELKNTSSPVYQELERNVTAELTEIFKDTPNFKEIVILGFRNGSTIVDFEIKYRDDPGENKKTVVAETVKEKIIKTGNLGNFKLKSVQIQGTPPEPTNFTHTDVTQTRIDLSWNKPIGHEFFVINGYIVSHKTTPETQFKTQKITSGELNVVLSDLQGDTFYVITVHGYNDEGDGDKLRIEVTTKDSPSSSNLVIIIAAIIVVVLLFIICLVVFFQLRKRRHHKQSRQRAYAQPRFGMNLTRLPTRWTHHYNYEDGDEEASASGSKRLYRY</sequence>
<accession>A0A7D9DRY2</accession>
<evidence type="ECO:0000256" key="7">
    <source>
        <dbReference type="ARBA" id="ARBA00023157"/>
    </source>
</evidence>
<dbReference type="SMART" id="SM00060">
    <property type="entry name" value="FN3"/>
    <property type="match status" value="1"/>
</dbReference>
<dbReference type="InterPro" id="IPR009030">
    <property type="entry name" value="Growth_fac_rcpt_cys_sf"/>
</dbReference>
<dbReference type="Gene3D" id="2.10.25.10">
    <property type="entry name" value="Laminin"/>
    <property type="match status" value="1"/>
</dbReference>
<dbReference type="InterPro" id="IPR000082">
    <property type="entry name" value="SEA_dom"/>
</dbReference>
<dbReference type="InterPro" id="IPR036116">
    <property type="entry name" value="FN3_sf"/>
</dbReference>
<dbReference type="Gene3D" id="3.30.70.960">
    <property type="entry name" value="SEA domain"/>
    <property type="match status" value="2"/>
</dbReference>
<dbReference type="GO" id="GO:0005509">
    <property type="term" value="F:calcium ion binding"/>
    <property type="evidence" value="ECO:0007669"/>
    <property type="project" value="InterPro"/>
</dbReference>
<keyword evidence="6" id="KW-0472">Membrane</keyword>
<dbReference type="SUPFAM" id="SSF57184">
    <property type="entry name" value="Growth factor receptor domain"/>
    <property type="match status" value="1"/>
</dbReference>
<evidence type="ECO:0000256" key="4">
    <source>
        <dbReference type="ARBA" id="ARBA00022729"/>
    </source>
</evidence>
<keyword evidence="7" id="KW-1015">Disulfide bond</keyword>
<evidence type="ECO:0000256" key="3">
    <source>
        <dbReference type="ARBA" id="ARBA00022536"/>
    </source>
</evidence>
<dbReference type="InterPro" id="IPR049883">
    <property type="entry name" value="NOTCH1_EGF-like"/>
</dbReference>
<keyword evidence="4" id="KW-0732">Signal</keyword>
<dbReference type="Pfam" id="PF00041">
    <property type="entry name" value="fn3"/>
    <property type="match status" value="1"/>
</dbReference>
<gene>
    <name evidence="9" type="ORF">PACLA_8A013243</name>
</gene>
<name>A0A7D9DRY2_PARCT</name>
<keyword evidence="8" id="KW-0325">Glycoprotein</keyword>
<evidence type="ECO:0000256" key="8">
    <source>
        <dbReference type="ARBA" id="ARBA00023180"/>
    </source>
</evidence>
<evidence type="ECO:0000313" key="9">
    <source>
        <dbReference type="EMBL" id="CAB3991503.1"/>
    </source>
</evidence>
<organism evidence="9 10">
    <name type="scientific">Paramuricea clavata</name>
    <name type="common">Red gorgonian</name>
    <name type="synonym">Violescent sea-whip</name>
    <dbReference type="NCBI Taxonomy" id="317549"/>
    <lineage>
        <taxon>Eukaryota</taxon>
        <taxon>Metazoa</taxon>
        <taxon>Cnidaria</taxon>
        <taxon>Anthozoa</taxon>
        <taxon>Octocorallia</taxon>
        <taxon>Malacalcyonacea</taxon>
        <taxon>Plexauridae</taxon>
        <taxon>Paramuricea</taxon>
    </lineage>
</organism>
<dbReference type="PANTHER" id="PTHR24037">
    <property type="entry name" value="HEART DEVELOPMENT PROTEIN WITH EGF-LIKE DOMAINS 1"/>
    <property type="match status" value="1"/>
</dbReference>
<keyword evidence="9" id="KW-0675">Receptor</keyword>
<dbReference type="PANTHER" id="PTHR24037:SF11">
    <property type="entry name" value="MUCIN-2-LIKE"/>
    <property type="match status" value="1"/>
</dbReference>
<dbReference type="SUPFAM" id="SSF49265">
    <property type="entry name" value="Fibronectin type III"/>
    <property type="match status" value="1"/>
</dbReference>
<dbReference type="GO" id="GO:0005886">
    <property type="term" value="C:plasma membrane"/>
    <property type="evidence" value="ECO:0007669"/>
    <property type="project" value="UniProtKB-SubCell"/>
</dbReference>
<dbReference type="SMART" id="SM00179">
    <property type="entry name" value="EGF_CA"/>
    <property type="match status" value="1"/>
</dbReference>
<dbReference type="CDD" id="cd00054">
    <property type="entry name" value="EGF_CA"/>
    <property type="match status" value="1"/>
</dbReference>
<dbReference type="InterPro" id="IPR003961">
    <property type="entry name" value="FN3_dom"/>
</dbReference>
<dbReference type="PROSITE" id="PS50024">
    <property type="entry name" value="SEA"/>
    <property type="match status" value="2"/>
</dbReference>
<proteinExistence type="predicted"/>
<dbReference type="Gene3D" id="2.60.40.10">
    <property type="entry name" value="Immunoglobulins"/>
    <property type="match status" value="1"/>
</dbReference>
<dbReference type="EMBL" id="CACRXK020001862">
    <property type="protein sequence ID" value="CAB3991503.1"/>
    <property type="molecule type" value="Genomic_DNA"/>
</dbReference>
<dbReference type="InterPro" id="IPR036364">
    <property type="entry name" value="SEA_dom_sf"/>
</dbReference>
<dbReference type="InterPro" id="IPR018097">
    <property type="entry name" value="EGF_Ca-bd_CS"/>
</dbReference>
<dbReference type="Pfam" id="PF01390">
    <property type="entry name" value="SEA"/>
    <property type="match status" value="2"/>
</dbReference>
<evidence type="ECO:0000256" key="6">
    <source>
        <dbReference type="ARBA" id="ARBA00023136"/>
    </source>
</evidence>